<name>A0A9W6B9G6_9FLAO</name>
<evidence type="ECO:0000313" key="2">
    <source>
        <dbReference type="EMBL" id="GLB53803.1"/>
    </source>
</evidence>
<evidence type="ECO:0000256" key="1">
    <source>
        <dbReference type="SAM" id="Phobius"/>
    </source>
</evidence>
<dbReference type="EMBL" id="BRVP01000024">
    <property type="protein sequence ID" value="GLB53803.1"/>
    <property type="molecule type" value="Genomic_DNA"/>
</dbReference>
<feature type="transmembrane region" description="Helical" evidence="1">
    <location>
        <begin position="49"/>
        <end position="67"/>
    </location>
</feature>
<dbReference type="AlphaFoldDB" id="A0A9W6B9G6"/>
<accession>A0A9W6B9G6</accession>
<keyword evidence="3" id="KW-1185">Reference proteome</keyword>
<organism evidence="2 3">
    <name type="scientific">Neptunitalea chrysea</name>
    <dbReference type="NCBI Taxonomy" id="1647581"/>
    <lineage>
        <taxon>Bacteria</taxon>
        <taxon>Pseudomonadati</taxon>
        <taxon>Bacteroidota</taxon>
        <taxon>Flavobacteriia</taxon>
        <taxon>Flavobacteriales</taxon>
        <taxon>Flavobacteriaceae</taxon>
        <taxon>Neptunitalea</taxon>
    </lineage>
</organism>
<protein>
    <submittedName>
        <fullName evidence="2">Uncharacterized protein</fullName>
    </submittedName>
</protein>
<keyword evidence="1" id="KW-0812">Transmembrane</keyword>
<comment type="caution">
    <text evidence="2">The sequence shown here is derived from an EMBL/GenBank/DDBJ whole genome shotgun (WGS) entry which is preliminary data.</text>
</comment>
<dbReference type="Proteomes" id="UP001143545">
    <property type="component" value="Unassembled WGS sequence"/>
</dbReference>
<evidence type="ECO:0000313" key="3">
    <source>
        <dbReference type="Proteomes" id="UP001143545"/>
    </source>
</evidence>
<keyword evidence="1" id="KW-0472">Membrane</keyword>
<proteinExistence type="predicted"/>
<feature type="transmembrane region" description="Helical" evidence="1">
    <location>
        <begin position="7"/>
        <end position="29"/>
    </location>
</feature>
<dbReference type="RefSeq" id="WP_281756027.1">
    <property type="nucleotide sequence ID" value="NZ_BRVP01000024.1"/>
</dbReference>
<reference evidence="2" key="1">
    <citation type="submission" date="2022-07" db="EMBL/GenBank/DDBJ databases">
        <title>Taxonomy of Novel Oxalotrophic and Methylotrophic Bacteria.</title>
        <authorList>
            <person name="Sahin N."/>
            <person name="Tani A."/>
        </authorList>
    </citation>
    <scope>NUCLEOTIDE SEQUENCE</scope>
    <source>
        <strain evidence="2">AM327</strain>
    </source>
</reference>
<gene>
    <name evidence="2" type="ORF">NBRC110019_28440</name>
</gene>
<keyword evidence="1" id="KW-1133">Transmembrane helix</keyword>
<sequence length="97" mass="10936">MIKKEFFIGFLVGVIANVMGVLLYCLVVYSMYHTGVEETLLRARAQGSLSKIIALGAVLNIAAFFGFLKVRREYRARGVIFSVIFIAIATFFEQFIF</sequence>
<feature type="transmembrane region" description="Helical" evidence="1">
    <location>
        <begin position="79"/>
        <end position="96"/>
    </location>
</feature>